<comment type="similarity">
    <text evidence="2 7">Belongs to the universal ribosomal protein uS4 family.</text>
</comment>
<protein>
    <recommendedName>
        <fullName evidence="7 8">Multifunctional fusion protein</fullName>
    </recommendedName>
    <domain>
        <recommendedName>
            <fullName evidence="7">Small ribosomal subunit protein uS4</fullName>
        </recommendedName>
    </domain>
    <domain>
        <recommendedName>
            <fullName evidence="8">Small ribosomal subunit protein uS11</fullName>
        </recommendedName>
    </domain>
</protein>
<keyword evidence="5 8" id="KW-0689">Ribosomal protein</keyword>
<dbReference type="FunFam" id="3.10.290.10:FF:000001">
    <property type="entry name" value="30S ribosomal protein S4"/>
    <property type="match status" value="1"/>
</dbReference>
<feature type="domain" description="Small ribosomal subunit protein uS4 N-terminal" evidence="10">
    <location>
        <begin position="81"/>
        <end position="156"/>
    </location>
</feature>
<dbReference type="InterPro" id="IPR001912">
    <property type="entry name" value="Ribosomal_uS4_N"/>
</dbReference>
<dbReference type="InterPro" id="IPR001971">
    <property type="entry name" value="Ribosomal_uS11"/>
</dbReference>
<dbReference type="SMART" id="SM00363">
    <property type="entry name" value="S4"/>
    <property type="match status" value="1"/>
</dbReference>
<evidence type="ECO:0000256" key="8">
    <source>
        <dbReference type="HAMAP-Rule" id="MF_01310"/>
    </source>
</evidence>
<evidence type="ECO:0000259" key="10">
    <source>
        <dbReference type="SMART" id="SM01390"/>
    </source>
</evidence>
<evidence type="ECO:0000256" key="6">
    <source>
        <dbReference type="ARBA" id="ARBA00023274"/>
    </source>
</evidence>
<evidence type="ECO:0000256" key="4">
    <source>
        <dbReference type="ARBA" id="ARBA00022884"/>
    </source>
</evidence>
<evidence type="ECO:0000256" key="1">
    <source>
        <dbReference type="ARBA" id="ARBA00006194"/>
    </source>
</evidence>
<dbReference type="NCBIfam" id="TIGR01017">
    <property type="entry name" value="rpsD_bact"/>
    <property type="match status" value="1"/>
</dbReference>
<comment type="similarity">
    <text evidence="1 8">Belongs to the universal ribosomal protein uS11 family.</text>
</comment>
<evidence type="ECO:0000313" key="11">
    <source>
        <dbReference type="EMBL" id="AKQ02007.1"/>
    </source>
</evidence>
<evidence type="ECO:0000256" key="5">
    <source>
        <dbReference type="ARBA" id="ARBA00022980"/>
    </source>
</evidence>
<comment type="function">
    <text evidence="7">One of the primary rRNA binding proteins, it binds directly to 16S rRNA where it nucleates assembly of the body of the 30S subunit.</text>
</comment>
<keyword evidence="3 8" id="KW-0699">rRNA-binding</keyword>
<keyword evidence="6 8" id="KW-0687">Ribonucleoprotein</keyword>
<dbReference type="InterPro" id="IPR036986">
    <property type="entry name" value="S4_RNA-bd_sf"/>
</dbReference>
<dbReference type="InterPro" id="IPR005709">
    <property type="entry name" value="Ribosomal_uS4_bac-type"/>
</dbReference>
<dbReference type="Gene3D" id="3.30.420.80">
    <property type="entry name" value="Ribosomal protein S11"/>
    <property type="match status" value="1"/>
</dbReference>
<dbReference type="CDD" id="cd00165">
    <property type="entry name" value="S4"/>
    <property type="match status" value="1"/>
</dbReference>
<accession>A0A0H4T6G4</accession>
<dbReference type="Pfam" id="PF01479">
    <property type="entry name" value="S4"/>
    <property type="match status" value="1"/>
</dbReference>
<comment type="function">
    <text evidence="8">Located on the platform of the 30S subunit, it bridges several disparate RNA helices of the 16S rRNA. Forms part of the Shine-Dalgarno cleft in the 70S ribosome.</text>
</comment>
<dbReference type="PANTHER" id="PTHR11759">
    <property type="entry name" value="40S RIBOSOMAL PROTEIN S14/30S RIBOSOMAL PROTEIN S11"/>
    <property type="match status" value="1"/>
</dbReference>
<dbReference type="SUPFAM" id="SSF53137">
    <property type="entry name" value="Translational machinery components"/>
    <property type="match status" value="1"/>
</dbReference>
<dbReference type="SMART" id="SM01390">
    <property type="entry name" value="Ribosomal_S4"/>
    <property type="match status" value="1"/>
</dbReference>
<dbReference type="GO" id="GO:0019843">
    <property type="term" value="F:rRNA binding"/>
    <property type="evidence" value="ECO:0007669"/>
    <property type="project" value="UniProtKB-UniRule"/>
</dbReference>
<dbReference type="EMBL" id="KT006987">
    <property type="protein sequence ID" value="AKQ02007.1"/>
    <property type="molecule type" value="Genomic_DNA"/>
</dbReference>
<evidence type="ECO:0000256" key="7">
    <source>
        <dbReference type="HAMAP-Rule" id="MF_01306"/>
    </source>
</evidence>
<dbReference type="PROSITE" id="PS50889">
    <property type="entry name" value="S4"/>
    <property type="match status" value="1"/>
</dbReference>
<dbReference type="AlphaFoldDB" id="A0A0H4T6G4"/>
<reference evidence="11" key="1">
    <citation type="journal article" date="2015" name="ISME J.">
        <title>Aquifer environment selects for microbial species cohorts in sediment and groundwater.</title>
        <authorList>
            <person name="Hug L.A."/>
            <person name="Thomas B.C."/>
            <person name="Brown C.T."/>
            <person name="Frischkorn K.R."/>
            <person name="Williams K.H."/>
            <person name="Tringe S.G."/>
            <person name="Banfield J.F."/>
        </authorList>
    </citation>
    <scope>NUCLEOTIDE SEQUENCE</scope>
</reference>
<dbReference type="NCBIfam" id="NF003717">
    <property type="entry name" value="PRK05327.1"/>
    <property type="match status" value="1"/>
</dbReference>
<dbReference type="Gene3D" id="3.10.290.10">
    <property type="entry name" value="RNA-binding S4 domain"/>
    <property type="match status" value="1"/>
</dbReference>
<dbReference type="HAMAP" id="MF_01310">
    <property type="entry name" value="Ribosomal_uS11"/>
    <property type="match status" value="1"/>
</dbReference>
<dbReference type="InterPro" id="IPR036967">
    <property type="entry name" value="Ribosomal_uS11_sf"/>
</dbReference>
<dbReference type="Gene3D" id="1.10.1050.10">
    <property type="entry name" value="Ribosomal Protein S4 Delta 41, Chain A, domain 1"/>
    <property type="match status" value="1"/>
</dbReference>
<dbReference type="GO" id="GO:0003735">
    <property type="term" value="F:structural constituent of ribosome"/>
    <property type="evidence" value="ECO:0007669"/>
    <property type="project" value="InterPro"/>
</dbReference>
<gene>
    <name evidence="7" type="primary">rpsD</name>
    <name evidence="8" type="synonym">rpsK</name>
</gene>
<dbReference type="GO" id="GO:0006412">
    <property type="term" value="P:translation"/>
    <property type="evidence" value="ECO:0007669"/>
    <property type="project" value="UniProtKB-UniRule"/>
</dbReference>
<comment type="subunit">
    <text evidence="8">Part of the 30S ribosomal subunit. Interacts with proteins S7 and S18. Binds to IF-3.</text>
</comment>
<organism evidence="11">
    <name type="scientific">uncultured planctomycete Rifle_16ft_4_minimus_3099</name>
    <dbReference type="NCBI Taxonomy" id="1665203"/>
    <lineage>
        <taxon>Bacteria</taxon>
        <taxon>Pseudomonadati</taxon>
        <taxon>Planctomycetota</taxon>
        <taxon>Planctomycetia</taxon>
        <taxon>Planctomycetales</taxon>
        <taxon>environmental samples</taxon>
    </lineage>
</organism>
<evidence type="ECO:0000256" key="2">
    <source>
        <dbReference type="ARBA" id="ARBA00007465"/>
    </source>
</evidence>
<comment type="subunit">
    <text evidence="7">Part of the 30S ribosomal subunit. Contacts protein S5. The interaction surface between S4 and S5 is involved in control of translational fidelity.</text>
</comment>
<dbReference type="HAMAP" id="MF_01306_B">
    <property type="entry name" value="Ribosomal_uS4_B"/>
    <property type="match status" value="1"/>
</dbReference>
<keyword evidence="4 8" id="KW-0694">RNA-binding</keyword>
<name>A0A0H4T6G4_9BACT</name>
<dbReference type="SUPFAM" id="SSF55174">
    <property type="entry name" value="Alpha-L RNA-binding motif"/>
    <property type="match status" value="1"/>
</dbReference>
<dbReference type="GO" id="GO:0015935">
    <property type="term" value="C:small ribosomal subunit"/>
    <property type="evidence" value="ECO:0007669"/>
    <property type="project" value="InterPro"/>
</dbReference>
<comment type="function">
    <text evidence="7">With S5 and S12 plays an important role in translational accuracy.</text>
</comment>
<sequence length="267" mass="30021">MAKAGKKIRRNISRAVAHIKATFNNTFINITDLNGETICWASGGTVGFKGSRKSTPFAAQKAAENVADKARKQGVSELDIRVKGPGSGRESAITALQVPGQHLWQRGKTSKYGVQFREKQKLKRFYGLMERPFRRFFGKAERQKGNTGENLLVLLERRIDNVLYLLSFAASRKEAKQIIGHGHILVNGRRLDIPSYLVRVGDVIKPAARKQSVDRIKTNLQSYSSRFDSKWLELDKDTPQTKVIRLPVREEVSASVQEQLVVELCSK</sequence>
<dbReference type="InterPro" id="IPR002942">
    <property type="entry name" value="S4_RNA-bd"/>
</dbReference>
<feature type="domain" description="RNA-binding S4" evidence="9">
    <location>
        <begin position="157"/>
        <end position="221"/>
    </location>
</feature>
<proteinExistence type="inferred from homology"/>
<evidence type="ECO:0000259" key="9">
    <source>
        <dbReference type="SMART" id="SM00363"/>
    </source>
</evidence>
<dbReference type="NCBIfam" id="NF003698">
    <property type="entry name" value="PRK05309.1"/>
    <property type="match status" value="1"/>
</dbReference>
<dbReference type="Pfam" id="PF00411">
    <property type="entry name" value="Ribosomal_S11"/>
    <property type="match status" value="1"/>
</dbReference>
<evidence type="ECO:0000256" key="3">
    <source>
        <dbReference type="ARBA" id="ARBA00022730"/>
    </source>
</evidence>